<dbReference type="Gene3D" id="3.40.1360.10">
    <property type="match status" value="1"/>
</dbReference>
<name>A0A1H4CY69_9BACE</name>
<evidence type="ECO:0000313" key="1">
    <source>
        <dbReference type="EMBL" id="SEA65364.1"/>
    </source>
</evidence>
<dbReference type="EMBL" id="FNRP01000010">
    <property type="protein sequence ID" value="SEA65364.1"/>
    <property type="molecule type" value="Genomic_DNA"/>
</dbReference>
<dbReference type="Proteomes" id="UP000183040">
    <property type="component" value="Unassembled WGS sequence"/>
</dbReference>
<gene>
    <name evidence="1" type="ORF">SAMN04487924_11081</name>
</gene>
<sequence length="273" mass="31000">MLSTESRMRGDMQVRFGGRYGKTYCRKAVRRSVPSLRLARSGDIIDLGILIYRTNDISRVLKLIENATPGVPVKARTFLPSSEERNETLRNIQIGALTSVALKSYLASRGIDMEIGIRECREIHYTCRGRAYFAIGFPNIAGGYEMRSPYYKGCIAPKDISVTNTTKTTLACCLFEGFMDFLSYLTLVKQGKLLPPCRQPDLIVLNSVNNLSKTLSRLKAYKKIYCFLDNDDAGRKAVDLLREMNTATVYNMMEAFSYYKDVNDLLRDKKRMP</sequence>
<dbReference type="InterPro" id="IPR034154">
    <property type="entry name" value="TOPRIM_DnaG/twinkle"/>
</dbReference>
<organism evidence="1 2">
    <name type="scientific">Bacteroides xylanisolvens</name>
    <dbReference type="NCBI Taxonomy" id="371601"/>
    <lineage>
        <taxon>Bacteria</taxon>
        <taxon>Pseudomonadati</taxon>
        <taxon>Bacteroidota</taxon>
        <taxon>Bacteroidia</taxon>
        <taxon>Bacteroidales</taxon>
        <taxon>Bacteroidaceae</taxon>
        <taxon>Bacteroides</taxon>
    </lineage>
</organism>
<proteinExistence type="predicted"/>
<protein>
    <submittedName>
        <fullName evidence="1">Toprim-like</fullName>
    </submittedName>
</protein>
<evidence type="ECO:0000313" key="2">
    <source>
        <dbReference type="Proteomes" id="UP000183040"/>
    </source>
</evidence>
<dbReference type="AlphaFoldDB" id="A0A1H4CY69"/>
<dbReference type="CDD" id="cd01029">
    <property type="entry name" value="TOPRIM_primases"/>
    <property type="match status" value="1"/>
</dbReference>
<reference evidence="1 2" key="1">
    <citation type="submission" date="2016-10" db="EMBL/GenBank/DDBJ databases">
        <authorList>
            <person name="de Groot N.N."/>
        </authorList>
    </citation>
    <scope>NUCLEOTIDE SEQUENCE [LARGE SCALE GENOMIC DNA]</scope>
    <source>
        <strain evidence="1 2">NLAE-zl-G339</strain>
    </source>
</reference>
<accession>A0A1H4CY69</accession>
<dbReference type="Pfam" id="PF13155">
    <property type="entry name" value="Toprim_2"/>
    <property type="match status" value="1"/>
</dbReference>